<evidence type="ECO:0000256" key="1">
    <source>
        <dbReference type="ARBA" id="ARBA00004196"/>
    </source>
</evidence>
<feature type="domain" description="Solute-binding protein family 3/N-terminal" evidence="5">
    <location>
        <begin position="74"/>
        <end position="300"/>
    </location>
</feature>
<evidence type="ECO:0000256" key="4">
    <source>
        <dbReference type="RuleBase" id="RU003744"/>
    </source>
</evidence>
<dbReference type="PANTHER" id="PTHR35936:SF19">
    <property type="entry name" value="AMINO-ACID-BINDING PROTEIN YXEM-RELATED"/>
    <property type="match status" value="1"/>
</dbReference>
<dbReference type="AlphaFoldDB" id="E0QR05"/>
<comment type="similarity">
    <text evidence="2 4">Belongs to the bacterial solute-binding protein 3 family.</text>
</comment>
<keyword evidence="3" id="KW-0732">Signal</keyword>
<gene>
    <name evidence="6" type="primary">tcyA</name>
    <name evidence="6" type="ORF">HMPREF0580_1320</name>
</gene>
<sequence length="305" mass="33368">MELVIIANIGHNVGFKHVKPPNEGGRFMDIKKLSAAGCAAILALTLGACGNTSASNDKNHSTDHASAAKAAGEKFTIGFDPNFPPYGYKDEKTGEYVGFDIDLAKEVAKRNEWKFVPQPIDWDAKDMELNSGTVDCLWNGFTINGREDKYTWSKPYVDNSIVFVTKTADKITDTKGLAGKHVLVQADSSGLTALENKDNKDLKDSFASLDQVPDYNQAFMNMESGAADAVAVDVGVANFQVQAREKGKFTIMNPPFHTEQYGIGFKKGNESLRDQVQKALDEMKADGTFMKLAEKHAVEKSVIKD</sequence>
<dbReference type="Gene3D" id="3.40.190.10">
    <property type="entry name" value="Periplasmic binding protein-like II"/>
    <property type="match status" value="2"/>
</dbReference>
<dbReference type="SUPFAM" id="SSF53850">
    <property type="entry name" value="Periplasmic binding protein-like II"/>
    <property type="match status" value="1"/>
</dbReference>
<keyword evidence="7" id="KW-1185">Reference proteome</keyword>
<dbReference type="CDD" id="cd00996">
    <property type="entry name" value="PBP2_AatB_like"/>
    <property type="match status" value="1"/>
</dbReference>
<dbReference type="HOGENOM" id="CLU_019602_18_2_11"/>
<dbReference type="PROSITE" id="PS01039">
    <property type="entry name" value="SBP_BACTERIAL_3"/>
    <property type="match status" value="1"/>
</dbReference>
<evidence type="ECO:0000256" key="3">
    <source>
        <dbReference type="ARBA" id="ARBA00022729"/>
    </source>
</evidence>
<accession>E0QR05</accession>
<dbReference type="EMBL" id="AEET01000032">
    <property type="protein sequence ID" value="EFM45998.1"/>
    <property type="molecule type" value="Genomic_DNA"/>
</dbReference>
<evidence type="ECO:0000313" key="6">
    <source>
        <dbReference type="EMBL" id="EFM45998.1"/>
    </source>
</evidence>
<evidence type="ECO:0000259" key="5">
    <source>
        <dbReference type="SMART" id="SM00062"/>
    </source>
</evidence>
<dbReference type="STRING" id="871571.HMPREF0580_1320"/>
<dbReference type="Proteomes" id="UP000003045">
    <property type="component" value="Unassembled WGS sequence"/>
</dbReference>
<organism evidence="6 7">
    <name type="scientific">Mobiluncus mulieris ATCC 35239</name>
    <dbReference type="NCBI Taxonomy" id="871571"/>
    <lineage>
        <taxon>Bacteria</taxon>
        <taxon>Bacillati</taxon>
        <taxon>Actinomycetota</taxon>
        <taxon>Actinomycetes</taxon>
        <taxon>Actinomycetales</taxon>
        <taxon>Actinomycetaceae</taxon>
        <taxon>Mobiluncus</taxon>
    </lineage>
</organism>
<name>E0QR05_9ACTO</name>
<comment type="subcellular location">
    <subcellularLocation>
        <location evidence="1">Cell envelope</location>
    </subcellularLocation>
</comment>
<evidence type="ECO:0000256" key="2">
    <source>
        <dbReference type="ARBA" id="ARBA00010333"/>
    </source>
</evidence>
<dbReference type="InterPro" id="IPR001638">
    <property type="entry name" value="Solute-binding_3/MltF_N"/>
</dbReference>
<dbReference type="SMART" id="SM00062">
    <property type="entry name" value="PBPb"/>
    <property type="match status" value="1"/>
</dbReference>
<reference evidence="6" key="1">
    <citation type="submission" date="2010-08" db="EMBL/GenBank/DDBJ databases">
        <authorList>
            <person name="Muzny D."/>
            <person name="Qin X."/>
            <person name="Deng J."/>
            <person name="Jiang H."/>
            <person name="Liu Y."/>
            <person name="Qu J."/>
            <person name="Song X.-Z."/>
            <person name="Zhang L."/>
            <person name="Thornton R."/>
            <person name="Coyle M."/>
            <person name="Francisco L."/>
            <person name="Jackson L."/>
            <person name="Javaid M."/>
            <person name="Korchina V."/>
            <person name="Kovar C."/>
            <person name="Mata R."/>
            <person name="Mathew T."/>
            <person name="Ngo R."/>
            <person name="Nguyen L."/>
            <person name="Nguyen N."/>
            <person name="Okwuonu G."/>
            <person name="Ongeri F."/>
            <person name="Pham C."/>
            <person name="Simmons D."/>
            <person name="Wilczek-Boney K."/>
            <person name="Hale W."/>
            <person name="Jakkamsetti A."/>
            <person name="Pham P."/>
            <person name="Ruth R."/>
            <person name="San Lucas F."/>
            <person name="Warren J."/>
            <person name="Zhang J."/>
            <person name="Zhao Z."/>
            <person name="Zhou C."/>
            <person name="Zhu D."/>
            <person name="Lee S."/>
            <person name="Bess C."/>
            <person name="Blankenburg K."/>
            <person name="Forbes L."/>
            <person name="Fu Q."/>
            <person name="Gubbala S."/>
            <person name="Hirani K."/>
            <person name="Jayaseelan J.C."/>
            <person name="Lara F."/>
            <person name="Munidasa M."/>
            <person name="Palculict T."/>
            <person name="Patil S."/>
            <person name="Pu L.-L."/>
            <person name="Saada N."/>
            <person name="Tang L."/>
            <person name="Weissenberger G."/>
            <person name="Zhu Y."/>
            <person name="Hemphill L."/>
            <person name="Shang Y."/>
            <person name="Youmans B."/>
            <person name="Ayvaz T."/>
            <person name="Ross M."/>
            <person name="Santibanez J."/>
            <person name="Aqrawi P."/>
            <person name="Gross S."/>
            <person name="Joshi V."/>
            <person name="Fowler G."/>
            <person name="Nazareth L."/>
            <person name="Reid J."/>
            <person name="Worley K."/>
            <person name="Petrosino J."/>
            <person name="Highlander S."/>
            <person name="Gibbs R."/>
        </authorList>
    </citation>
    <scope>NUCLEOTIDE SEQUENCE [LARGE SCALE GENOMIC DNA]</scope>
    <source>
        <strain evidence="6">ATCC 35239</strain>
    </source>
</reference>
<dbReference type="GO" id="GO:0030313">
    <property type="term" value="C:cell envelope"/>
    <property type="evidence" value="ECO:0007669"/>
    <property type="project" value="UniProtKB-SubCell"/>
</dbReference>
<protein>
    <submittedName>
        <fullName evidence="6">ABC transporter, substrate-binding protein, family 3</fullName>
    </submittedName>
</protein>
<dbReference type="PANTHER" id="PTHR35936">
    <property type="entry name" value="MEMBRANE-BOUND LYTIC MUREIN TRANSGLYCOSYLASE F"/>
    <property type="match status" value="1"/>
</dbReference>
<evidence type="ECO:0000313" key="7">
    <source>
        <dbReference type="Proteomes" id="UP000003045"/>
    </source>
</evidence>
<dbReference type="Pfam" id="PF00497">
    <property type="entry name" value="SBP_bac_3"/>
    <property type="match status" value="1"/>
</dbReference>
<proteinExistence type="inferred from homology"/>
<dbReference type="InterPro" id="IPR018313">
    <property type="entry name" value="SBP_3_CS"/>
</dbReference>
<comment type="caution">
    <text evidence="6">The sequence shown here is derived from an EMBL/GenBank/DDBJ whole genome shotgun (WGS) entry which is preliminary data.</text>
</comment>